<dbReference type="EMBL" id="CP063212">
    <property type="protein sequence ID" value="QOR47842.1"/>
    <property type="molecule type" value="Genomic_DNA"/>
</dbReference>
<dbReference type="RefSeq" id="WP_197553499.1">
    <property type="nucleotide sequence ID" value="NZ_CP063212.1"/>
</dbReference>
<dbReference type="FunFam" id="3.20.20.60:FF:000004">
    <property type="entry name" value="5-keto-4-deoxy-D-glucarate aldolase"/>
    <property type="match status" value="1"/>
</dbReference>
<dbReference type="InterPro" id="IPR050251">
    <property type="entry name" value="HpcH-HpaI_aldolase"/>
</dbReference>
<dbReference type="InterPro" id="IPR040442">
    <property type="entry name" value="Pyrv_kinase-like_dom_sf"/>
</dbReference>
<evidence type="ECO:0000313" key="6">
    <source>
        <dbReference type="EMBL" id="QOR47842.1"/>
    </source>
</evidence>
<accession>A0A7M1R0I6</accession>
<dbReference type="InterPro" id="IPR005000">
    <property type="entry name" value="Aldolase/citrate-lyase_domain"/>
</dbReference>
<evidence type="ECO:0000256" key="2">
    <source>
        <dbReference type="ARBA" id="ARBA00022723"/>
    </source>
</evidence>
<dbReference type="Gene3D" id="3.20.20.60">
    <property type="entry name" value="Phosphoenolpyruvate-binding domains"/>
    <property type="match status" value="1"/>
</dbReference>
<keyword evidence="2" id="KW-0479">Metal-binding</keyword>
<keyword evidence="3" id="KW-0456">Lyase</keyword>
<name>A0A7M1R0I6_9ACTO</name>
<dbReference type="GO" id="GO:0046872">
    <property type="term" value="F:metal ion binding"/>
    <property type="evidence" value="ECO:0007669"/>
    <property type="project" value="UniProtKB-KW"/>
</dbReference>
<dbReference type="AlphaFoldDB" id="A0A7M1R0I6"/>
<dbReference type="GO" id="GO:0016832">
    <property type="term" value="F:aldehyde-lyase activity"/>
    <property type="evidence" value="ECO:0007669"/>
    <property type="project" value="UniProtKB-ARBA"/>
</dbReference>
<evidence type="ECO:0000313" key="7">
    <source>
        <dbReference type="Proteomes" id="UP000594961"/>
    </source>
</evidence>
<proteinExistence type="inferred from homology"/>
<dbReference type="PANTHER" id="PTHR30502:SF0">
    <property type="entry name" value="PHOSPHOENOLPYRUVATE CARBOXYLASE FAMILY PROTEIN"/>
    <property type="match status" value="1"/>
</dbReference>
<evidence type="ECO:0000256" key="3">
    <source>
        <dbReference type="ARBA" id="ARBA00023239"/>
    </source>
</evidence>
<reference evidence="6 7" key="1">
    <citation type="submission" date="2020-10" db="EMBL/GenBank/DDBJ databases">
        <title>Trueperella pecoris sp. nov. isolated from bovine and porcine specimens.</title>
        <authorList>
            <person name="Schoenecker L."/>
            <person name="Schnydrig P."/>
            <person name="Brodard I."/>
            <person name="Thomann A."/>
            <person name="Hemphill A."/>
            <person name="Rodriguez-Campos S."/>
            <person name="Perreten V."/>
            <person name="Jores J."/>
            <person name="Kittl S."/>
        </authorList>
    </citation>
    <scope>NUCLEOTIDE SEQUENCE [LARGE SCALE GENOMIC DNA]</scope>
    <source>
        <strain evidence="6 7">19OD0592</strain>
    </source>
</reference>
<evidence type="ECO:0000256" key="4">
    <source>
        <dbReference type="SAM" id="MobiDB-lite"/>
    </source>
</evidence>
<dbReference type="PANTHER" id="PTHR30502">
    <property type="entry name" value="2-KETO-3-DEOXY-L-RHAMNONATE ALDOLASE"/>
    <property type="match status" value="1"/>
</dbReference>
<sequence>MSFRVELPPTFGQLLRGQAAAGDVQAGSGGGRRRGLVGMWVTSGSTVNAEICAGAGLDWILIDGEHAPLGLSEIQSQLQVIAAYPTTPVVRVPINDRVHIKQFLDLGAQNLLVPMVNTPEEAQEAVRALRYPPEGVRGVGSALARGARWNRVPHYLTRANDELVSLIVQIETIEAVENAEAIAATDGVDAIFIGPSDLAASMGLIGQQGHPEVVAAVHRAIDAGRRAGKPVGINAFDPELAHGYLDAGIDFILVGADVALLARQSEKLAADFIDARAGAAGSGAGVGTGTGAAGSGAGAEAGESRGATGYGAANAAGSNTAVGPLSVVHARADRDVPESY</sequence>
<dbReference type="Proteomes" id="UP000594961">
    <property type="component" value="Chromosome"/>
</dbReference>
<feature type="region of interest" description="Disordered" evidence="4">
    <location>
        <begin position="281"/>
        <end position="310"/>
    </location>
</feature>
<protein>
    <submittedName>
        <fullName evidence="6">2-dehydro-3-deoxyglucarate aldolase</fullName>
    </submittedName>
</protein>
<dbReference type="InterPro" id="IPR015813">
    <property type="entry name" value="Pyrv/PenolPyrv_kinase-like_dom"/>
</dbReference>
<evidence type="ECO:0000259" key="5">
    <source>
        <dbReference type="Pfam" id="PF03328"/>
    </source>
</evidence>
<feature type="compositionally biased region" description="Low complexity" evidence="4">
    <location>
        <begin position="300"/>
        <end position="310"/>
    </location>
</feature>
<dbReference type="GO" id="GO:0005737">
    <property type="term" value="C:cytoplasm"/>
    <property type="evidence" value="ECO:0007669"/>
    <property type="project" value="TreeGrafter"/>
</dbReference>
<comment type="similarity">
    <text evidence="1">Belongs to the HpcH/HpaI aldolase family.</text>
</comment>
<feature type="domain" description="HpcH/HpaI aldolase/citrate lyase" evidence="5">
    <location>
        <begin position="37"/>
        <end position="262"/>
    </location>
</feature>
<organism evidence="6 7">
    <name type="scientific">Trueperella pecoris</name>
    <dbReference type="NCBI Taxonomy" id="2733571"/>
    <lineage>
        <taxon>Bacteria</taxon>
        <taxon>Bacillati</taxon>
        <taxon>Actinomycetota</taxon>
        <taxon>Actinomycetes</taxon>
        <taxon>Actinomycetales</taxon>
        <taxon>Actinomycetaceae</taxon>
        <taxon>Trueperella</taxon>
    </lineage>
</organism>
<gene>
    <name evidence="6" type="ORF">INS90_00560</name>
</gene>
<dbReference type="SUPFAM" id="SSF51621">
    <property type="entry name" value="Phosphoenolpyruvate/pyruvate domain"/>
    <property type="match status" value="1"/>
</dbReference>
<evidence type="ECO:0000256" key="1">
    <source>
        <dbReference type="ARBA" id="ARBA00005568"/>
    </source>
</evidence>
<dbReference type="Pfam" id="PF03328">
    <property type="entry name" value="HpcH_HpaI"/>
    <property type="match status" value="1"/>
</dbReference>
<feature type="compositionally biased region" description="Gly residues" evidence="4">
    <location>
        <begin position="281"/>
        <end position="299"/>
    </location>
</feature>